<evidence type="ECO:0000313" key="2">
    <source>
        <dbReference type="Proteomes" id="UP000823890"/>
    </source>
</evidence>
<dbReference type="EMBL" id="DWWO01000063">
    <property type="protein sequence ID" value="HJC33914.1"/>
    <property type="molecule type" value="Genomic_DNA"/>
</dbReference>
<proteinExistence type="predicted"/>
<reference evidence="1" key="2">
    <citation type="submission" date="2021-04" db="EMBL/GenBank/DDBJ databases">
        <authorList>
            <person name="Gilroy R."/>
        </authorList>
    </citation>
    <scope>NUCLEOTIDE SEQUENCE</scope>
    <source>
        <strain evidence="1">ChiW19-954</strain>
    </source>
</reference>
<comment type="caution">
    <text evidence="1">The sequence shown here is derived from an EMBL/GenBank/DDBJ whole genome shotgun (WGS) entry which is preliminary data.</text>
</comment>
<dbReference type="Proteomes" id="UP000823890">
    <property type="component" value="Unassembled WGS sequence"/>
</dbReference>
<reference evidence="1" key="1">
    <citation type="journal article" date="2021" name="PeerJ">
        <title>Extensive microbial diversity within the chicken gut microbiome revealed by metagenomics and culture.</title>
        <authorList>
            <person name="Gilroy R."/>
            <person name="Ravi A."/>
            <person name="Getino M."/>
            <person name="Pursley I."/>
            <person name="Horton D.L."/>
            <person name="Alikhan N.F."/>
            <person name="Baker D."/>
            <person name="Gharbi K."/>
            <person name="Hall N."/>
            <person name="Watson M."/>
            <person name="Adriaenssens E.M."/>
            <person name="Foster-Nyarko E."/>
            <person name="Jarju S."/>
            <person name="Secka A."/>
            <person name="Antonio M."/>
            <person name="Oren A."/>
            <person name="Chaudhuri R.R."/>
            <person name="La Ragione R."/>
            <person name="Hildebrand F."/>
            <person name="Pallen M.J."/>
        </authorList>
    </citation>
    <scope>NUCLEOTIDE SEQUENCE</scope>
    <source>
        <strain evidence="1">ChiW19-954</strain>
    </source>
</reference>
<accession>A0A9D2STK8</accession>
<evidence type="ECO:0000313" key="1">
    <source>
        <dbReference type="EMBL" id="HJC33914.1"/>
    </source>
</evidence>
<name>A0A9D2STK8_9FIRM</name>
<gene>
    <name evidence="1" type="ORF">H9758_04895</name>
</gene>
<sequence length="90" mass="10261">MMKMIGINEVAFVGALVSMRRAANQINTAFEGWESQGERSSVFEEYLEQYAQLQSIMLSYQELIEKDIDAISDIGDNILKVDKLLANLWK</sequence>
<organism evidence="1 2">
    <name type="scientific">Candidatus Mediterraneibacter faecipullorum</name>
    <dbReference type="NCBI Taxonomy" id="2838670"/>
    <lineage>
        <taxon>Bacteria</taxon>
        <taxon>Bacillati</taxon>
        <taxon>Bacillota</taxon>
        <taxon>Clostridia</taxon>
        <taxon>Lachnospirales</taxon>
        <taxon>Lachnospiraceae</taxon>
        <taxon>Mediterraneibacter</taxon>
    </lineage>
</organism>
<dbReference type="AlphaFoldDB" id="A0A9D2STK8"/>
<protein>
    <submittedName>
        <fullName evidence="1">Uncharacterized protein</fullName>
    </submittedName>
</protein>